<comment type="catalytic activity">
    <reaction evidence="1 8 9">
        <text>Endonucleolytic cleavage to 5'-phosphomonoester.</text>
        <dbReference type="EC" id="3.1.26.4"/>
    </reaction>
</comment>
<feature type="compositionally biased region" description="Basic and acidic residues" evidence="10">
    <location>
        <begin position="1"/>
        <end position="10"/>
    </location>
</feature>
<proteinExistence type="inferred from homology"/>
<evidence type="ECO:0000256" key="9">
    <source>
        <dbReference type="RuleBase" id="RU003515"/>
    </source>
</evidence>
<dbReference type="GO" id="GO:0004523">
    <property type="term" value="F:RNA-DNA hybrid ribonuclease activity"/>
    <property type="evidence" value="ECO:0007669"/>
    <property type="project" value="UniProtKB-UniRule"/>
</dbReference>
<comment type="similarity">
    <text evidence="3">Belongs to the RNase HII family. Eukaryotic subfamily.</text>
</comment>
<evidence type="ECO:0000256" key="2">
    <source>
        <dbReference type="ARBA" id="ARBA00001946"/>
    </source>
</evidence>
<evidence type="ECO:0000256" key="1">
    <source>
        <dbReference type="ARBA" id="ARBA00000077"/>
    </source>
</evidence>
<comment type="cofactor">
    <cofactor evidence="2">
        <name>Mg(2+)</name>
        <dbReference type="ChEBI" id="CHEBI:18420"/>
    </cofactor>
</comment>
<dbReference type="SUPFAM" id="SSF53098">
    <property type="entry name" value="Ribonuclease H-like"/>
    <property type="match status" value="1"/>
</dbReference>
<evidence type="ECO:0000256" key="10">
    <source>
        <dbReference type="SAM" id="MobiDB-lite"/>
    </source>
</evidence>
<evidence type="ECO:0000259" key="11">
    <source>
        <dbReference type="PROSITE" id="PS51975"/>
    </source>
</evidence>
<dbReference type="InterPro" id="IPR012337">
    <property type="entry name" value="RNaseH-like_sf"/>
</dbReference>
<dbReference type="PROSITE" id="PS51975">
    <property type="entry name" value="RNASE_H_2"/>
    <property type="match status" value="1"/>
</dbReference>
<feature type="binding site" evidence="8">
    <location>
        <position position="40"/>
    </location>
    <ligand>
        <name>a divalent metal cation</name>
        <dbReference type="ChEBI" id="CHEBI:60240"/>
    </ligand>
</feature>
<comment type="caution">
    <text evidence="12">The sequence shown here is derived from an EMBL/GenBank/DDBJ whole genome shotgun (WGS) entry which is preliminary data.</text>
</comment>
<reference evidence="12 13" key="1">
    <citation type="journal article" date="2018" name="New Phytol.">
        <title>Phylogenomics of Endogonaceae and evolution of mycorrhizas within Mucoromycota.</title>
        <authorList>
            <person name="Chang Y."/>
            <person name="Desiro A."/>
            <person name="Na H."/>
            <person name="Sandor L."/>
            <person name="Lipzen A."/>
            <person name="Clum A."/>
            <person name="Barry K."/>
            <person name="Grigoriev I.V."/>
            <person name="Martin F.M."/>
            <person name="Stajich J.E."/>
            <person name="Smith M.E."/>
            <person name="Bonito G."/>
            <person name="Spatafora J.W."/>
        </authorList>
    </citation>
    <scope>NUCLEOTIDE SEQUENCE [LARGE SCALE GENOMIC DNA]</scope>
    <source>
        <strain evidence="12 13">AD002</strain>
    </source>
</reference>
<dbReference type="EC" id="3.1.26.4" evidence="9"/>
<evidence type="ECO:0000256" key="3">
    <source>
        <dbReference type="ARBA" id="ARBA00007058"/>
    </source>
</evidence>
<dbReference type="PANTHER" id="PTHR10954">
    <property type="entry name" value="RIBONUCLEASE H2 SUBUNIT A"/>
    <property type="match status" value="1"/>
</dbReference>
<dbReference type="GO" id="GO:0046872">
    <property type="term" value="F:metal ion binding"/>
    <property type="evidence" value="ECO:0007669"/>
    <property type="project" value="UniProtKB-KW"/>
</dbReference>
<evidence type="ECO:0000313" key="13">
    <source>
        <dbReference type="Proteomes" id="UP000274822"/>
    </source>
</evidence>
<sequence length="337" mass="38019">MIIREREHRTKPPLSYTHQSPLPTIVKTSSNEPFILGVDEAGRGPVLGPMVYSVCFCAESKYEELKKMGFADSKTLKEDDRDSLFTVVERHPDFVGWSVCVLSPQEISSGMLKKWVAVEKESSKMICSRMLISSSNIKLLSTLSWCQPDRVKYSLNDLAHDTTIKLIRETLDRGVNVAEIYVDTVGGPESYESKLSRIFPTINITVAKKADSTYPIVSAASICAKVTRDAVLRNWNFVEPSVEELVSREFGSGYPSDPNTVKWLKENMDPVFGYPNIVRFSWSTCYKLLESEAVPVVWCDDDNGHVPLTRMFDQQEAKRDDRGKLFTGLSMKCVSDF</sequence>
<gene>
    <name evidence="12" type="ORF">BC938DRAFT_475234</name>
</gene>
<feature type="binding site" evidence="8">
    <location>
        <position position="39"/>
    </location>
    <ligand>
        <name>a divalent metal cation</name>
        <dbReference type="ChEBI" id="CHEBI:60240"/>
    </ligand>
</feature>
<evidence type="ECO:0000256" key="5">
    <source>
        <dbReference type="ARBA" id="ARBA00022723"/>
    </source>
</evidence>
<feature type="domain" description="RNase H type-2" evidence="11">
    <location>
        <begin position="33"/>
        <end position="294"/>
    </location>
</feature>
<keyword evidence="13" id="KW-1185">Reference proteome</keyword>
<dbReference type="InterPro" id="IPR023160">
    <property type="entry name" value="RNase_HII_hlx-loop-hlx_cap_dom"/>
</dbReference>
<dbReference type="PANTHER" id="PTHR10954:SF7">
    <property type="entry name" value="RIBONUCLEASE H2 SUBUNIT A"/>
    <property type="match status" value="1"/>
</dbReference>
<keyword evidence="5 8" id="KW-0479">Metal-binding</keyword>
<dbReference type="AlphaFoldDB" id="A0A433QZI2"/>
<dbReference type="InterPro" id="IPR024567">
    <property type="entry name" value="RNase_HII/HIII_dom"/>
</dbReference>
<feature type="binding site" evidence="8">
    <location>
        <position position="183"/>
    </location>
    <ligand>
        <name>a divalent metal cation</name>
        <dbReference type="ChEBI" id="CHEBI:60240"/>
    </ligand>
</feature>
<dbReference type="Gene3D" id="3.30.420.10">
    <property type="entry name" value="Ribonuclease H-like superfamily/Ribonuclease H"/>
    <property type="match status" value="1"/>
</dbReference>
<dbReference type="EMBL" id="RBNJ01000201">
    <property type="protein sequence ID" value="RUS35145.1"/>
    <property type="molecule type" value="Genomic_DNA"/>
</dbReference>
<keyword evidence="6 8" id="KW-0255">Endonuclease</keyword>
<accession>A0A433QZI2</accession>
<dbReference type="GO" id="GO:0043137">
    <property type="term" value="P:DNA replication, removal of RNA primer"/>
    <property type="evidence" value="ECO:0007669"/>
    <property type="project" value="TreeGrafter"/>
</dbReference>
<keyword evidence="4 8" id="KW-0540">Nuclease</keyword>
<dbReference type="FunFam" id="1.10.10.460:FF:000001">
    <property type="entry name" value="Ribonuclease"/>
    <property type="match status" value="1"/>
</dbReference>
<dbReference type="InterPro" id="IPR001352">
    <property type="entry name" value="RNase_HII/HIII"/>
</dbReference>
<name>A0A433QZI2_9FUNG</name>
<protein>
    <recommendedName>
        <fullName evidence="9">Ribonuclease</fullName>
        <ecNumber evidence="9">3.1.26.4</ecNumber>
    </recommendedName>
</protein>
<comment type="cofactor">
    <cofactor evidence="8">
        <name>Mn(2+)</name>
        <dbReference type="ChEBI" id="CHEBI:29035"/>
    </cofactor>
    <cofactor evidence="8">
        <name>Mg(2+)</name>
        <dbReference type="ChEBI" id="CHEBI:18420"/>
    </cofactor>
    <text evidence="8">Manganese or magnesium. Binds 1 divalent metal ion per monomer in the absence of substrate. May bind a second metal ion after substrate binding.</text>
</comment>
<feature type="region of interest" description="Disordered" evidence="10">
    <location>
        <begin position="1"/>
        <end position="22"/>
    </location>
</feature>
<keyword evidence="7 8" id="KW-0378">Hydrolase</keyword>
<evidence type="ECO:0000256" key="4">
    <source>
        <dbReference type="ARBA" id="ARBA00022722"/>
    </source>
</evidence>
<organism evidence="12 13">
    <name type="scientific">Jimgerdemannia flammicorona</name>
    <dbReference type="NCBI Taxonomy" id="994334"/>
    <lineage>
        <taxon>Eukaryota</taxon>
        <taxon>Fungi</taxon>
        <taxon>Fungi incertae sedis</taxon>
        <taxon>Mucoromycota</taxon>
        <taxon>Mucoromycotina</taxon>
        <taxon>Endogonomycetes</taxon>
        <taxon>Endogonales</taxon>
        <taxon>Endogonaceae</taxon>
        <taxon>Jimgerdemannia</taxon>
    </lineage>
</organism>
<dbReference type="GO" id="GO:0003723">
    <property type="term" value="F:RNA binding"/>
    <property type="evidence" value="ECO:0007669"/>
    <property type="project" value="UniProtKB-UniRule"/>
</dbReference>
<dbReference type="Proteomes" id="UP000274822">
    <property type="component" value="Unassembled WGS sequence"/>
</dbReference>
<evidence type="ECO:0000256" key="8">
    <source>
        <dbReference type="PROSITE-ProRule" id="PRU01319"/>
    </source>
</evidence>
<dbReference type="Pfam" id="PF01351">
    <property type="entry name" value="RNase_HII"/>
    <property type="match status" value="1"/>
</dbReference>
<dbReference type="GO" id="GO:0006298">
    <property type="term" value="P:mismatch repair"/>
    <property type="evidence" value="ECO:0007669"/>
    <property type="project" value="TreeGrafter"/>
</dbReference>
<dbReference type="GO" id="GO:0032299">
    <property type="term" value="C:ribonuclease H2 complex"/>
    <property type="evidence" value="ECO:0007669"/>
    <property type="project" value="TreeGrafter"/>
</dbReference>
<dbReference type="InterPro" id="IPR036397">
    <property type="entry name" value="RNaseH_sf"/>
</dbReference>
<dbReference type="Gene3D" id="1.10.10.460">
    <property type="entry name" value="Ribonuclease hii. Domain 2"/>
    <property type="match status" value="1"/>
</dbReference>
<dbReference type="CDD" id="cd07181">
    <property type="entry name" value="RNase_HII_eukaryota_like"/>
    <property type="match status" value="1"/>
</dbReference>
<evidence type="ECO:0000256" key="6">
    <source>
        <dbReference type="ARBA" id="ARBA00022759"/>
    </source>
</evidence>
<evidence type="ECO:0000256" key="7">
    <source>
        <dbReference type="ARBA" id="ARBA00022801"/>
    </source>
</evidence>
<evidence type="ECO:0000313" key="12">
    <source>
        <dbReference type="EMBL" id="RUS35145.1"/>
    </source>
</evidence>
<comment type="function">
    <text evidence="9">Endonuclease that specifically degrades the RNA of RNA-DNA hybrids.</text>
</comment>